<comment type="caution">
    <text evidence="3">The sequence shown here is derived from an EMBL/GenBank/DDBJ whole genome shotgun (WGS) entry which is preliminary data.</text>
</comment>
<dbReference type="OrthoDB" id="186587at2"/>
<dbReference type="RefSeq" id="WP_066770781.1">
    <property type="nucleotide sequence ID" value="NZ_BMIP01000009.1"/>
</dbReference>
<evidence type="ECO:0000313" key="3">
    <source>
        <dbReference type="EMBL" id="GGD80460.1"/>
    </source>
</evidence>
<sequence>MHKPAKIRAYSRRLDLAGETQDAVFAGVPLDSGAIDRLSPLDDVSAARMFSALGRHTPGNFALKCGTRAKLSDLGVAGKRMMFLPDLRTVMEYWTGATRLAGAPFDATFRHDGQHWYYEQDSALPFDASGYRFCAEASISSMIELWLQLADRVPTLLTLEVPFAAPDERNAYSELGYQKIVYDADRFRMIGDARELDLPVMSSELGHAFAIDPAAHRKTRARLIDLFEQSERLPTLDEACERLAMSRTTLHRRLQEENCSYRELQMEFRRAYVDCALAEGVTPKRMSWRLGYEDVASFRRAVRRWHDGAGLRDLRRGEGAMTIGGTR</sequence>
<dbReference type="PANTHER" id="PTHR47894:SF1">
    <property type="entry name" value="HTH-TYPE TRANSCRIPTIONAL REGULATOR VQSM"/>
    <property type="match status" value="1"/>
</dbReference>
<dbReference type="GO" id="GO:0005829">
    <property type="term" value="C:cytosol"/>
    <property type="evidence" value="ECO:0007669"/>
    <property type="project" value="TreeGrafter"/>
</dbReference>
<reference evidence="3" key="1">
    <citation type="journal article" date="2014" name="Int. J. Syst. Evol. Microbiol.">
        <title>Complete genome sequence of Corynebacterium casei LMG S-19264T (=DSM 44701T), isolated from a smear-ripened cheese.</title>
        <authorList>
            <consortium name="US DOE Joint Genome Institute (JGI-PGF)"/>
            <person name="Walter F."/>
            <person name="Albersmeier A."/>
            <person name="Kalinowski J."/>
            <person name="Ruckert C."/>
        </authorList>
    </citation>
    <scope>NUCLEOTIDE SEQUENCE</scope>
    <source>
        <strain evidence="3">CGMCC 1.15360</strain>
    </source>
</reference>
<organism evidence="3 4">
    <name type="scientific">Croceicoccus mobilis</name>
    <dbReference type="NCBI Taxonomy" id="1703339"/>
    <lineage>
        <taxon>Bacteria</taxon>
        <taxon>Pseudomonadati</taxon>
        <taxon>Pseudomonadota</taxon>
        <taxon>Alphaproteobacteria</taxon>
        <taxon>Sphingomonadales</taxon>
        <taxon>Erythrobacteraceae</taxon>
        <taxon>Croceicoccus</taxon>
    </lineage>
</organism>
<keyword evidence="4" id="KW-1185">Reference proteome</keyword>
<dbReference type="AlphaFoldDB" id="A0A916Z7K4"/>
<dbReference type="InterPro" id="IPR032687">
    <property type="entry name" value="AraC-type_N"/>
</dbReference>
<evidence type="ECO:0000259" key="2">
    <source>
        <dbReference type="SMART" id="SM00342"/>
    </source>
</evidence>
<dbReference type="Proteomes" id="UP000612349">
    <property type="component" value="Unassembled WGS sequence"/>
</dbReference>
<name>A0A916Z7K4_9SPHN</name>
<dbReference type="Gene3D" id="1.10.10.60">
    <property type="entry name" value="Homeodomain-like"/>
    <property type="match status" value="1"/>
</dbReference>
<evidence type="ECO:0000313" key="4">
    <source>
        <dbReference type="Proteomes" id="UP000612349"/>
    </source>
</evidence>
<feature type="domain" description="HTH araC/xylS-type" evidence="2">
    <location>
        <begin position="232"/>
        <end position="314"/>
    </location>
</feature>
<accession>A0A916Z7K4</accession>
<dbReference type="GO" id="GO:0000976">
    <property type="term" value="F:transcription cis-regulatory region binding"/>
    <property type="evidence" value="ECO:0007669"/>
    <property type="project" value="TreeGrafter"/>
</dbReference>
<dbReference type="GO" id="GO:0003700">
    <property type="term" value="F:DNA-binding transcription factor activity"/>
    <property type="evidence" value="ECO:0007669"/>
    <property type="project" value="InterPro"/>
</dbReference>
<dbReference type="InterPro" id="IPR018060">
    <property type="entry name" value="HTH_AraC"/>
</dbReference>
<dbReference type="SMART" id="SM00342">
    <property type="entry name" value="HTH_ARAC"/>
    <property type="match status" value="1"/>
</dbReference>
<proteinExistence type="predicted"/>
<keyword evidence="1" id="KW-0238">DNA-binding</keyword>
<reference evidence="3" key="2">
    <citation type="submission" date="2020-09" db="EMBL/GenBank/DDBJ databases">
        <authorList>
            <person name="Sun Q."/>
            <person name="Zhou Y."/>
        </authorList>
    </citation>
    <scope>NUCLEOTIDE SEQUENCE</scope>
    <source>
        <strain evidence="3">CGMCC 1.15360</strain>
    </source>
</reference>
<protein>
    <submittedName>
        <fullName evidence="3">AraC family transcriptional regulator</fullName>
    </submittedName>
</protein>
<gene>
    <name evidence="3" type="ORF">GCM10010990_32900</name>
</gene>
<dbReference type="PANTHER" id="PTHR47894">
    <property type="entry name" value="HTH-TYPE TRANSCRIPTIONAL REGULATOR GADX"/>
    <property type="match status" value="1"/>
</dbReference>
<dbReference type="Pfam" id="PF12625">
    <property type="entry name" value="Arabinose_bd"/>
    <property type="match status" value="1"/>
</dbReference>
<evidence type="ECO:0000256" key="1">
    <source>
        <dbReference type="ARBA" id="ARBA00023125"/>
    </source>
</evidence>
<dbReference type="EMBL" id="BMIP01000009">
    <property type="protein sequence ID" value="GGD80460.1"/>
    <property type="molecule type" value="Genomic_DNA"/>
</dbReference>